<proteinExistence type="inferred from homology"/>
<evidence type="ECO:0000313" key="3">
    <source>
        <dbReference type="EMBL" id="AFH77968.1"/>
    </source>
</evidence>
<evidence type="ECO:0000256" key="2">
    <source>
        <dbReference type="ARBA" id="ARBA00023002"/>
    </source>
</evidence>
<dbReference type="NCBIfam" id="NF007479">
    <property type="entry name" value="PRK10069.1"/>
    <property type="match status" value="1"/>
</dbReference>
<dbReference type="GO" id="GO:0019380">
    <property type="term" value="P:3-phenylpropionate catabolic process"/>
    <property type="evidence" value="ECO:0007669"/>
    <property type="project" value="TreeGrafter"/>
</dbReference>
<dbReference type="SUPFAM" id="SSF54427">
    <property type="entry name" value="NTF2-like"/>
    <property type="match status" value="1"/>
</dbReference>
<dbReference type="AlphaFoldDB" id="I0CL68"/>
<dbReference type="PANTHER" id="PTHR41534">
    <property type="entry name" value="BLR3401 PROTEIN"/>
    <property type="match status" value="1"/>
</dbReference>
<reference evidence="3" key="1">
    <citation type="journal article" date="2012" name="Appl. Environ. Microbiol.">
        <title>Heterologous expression of polycyclic aromatic hydrocarbon ring-hydroxylating dioxygenase genes from a novel pyrene-degrading betaproteobacterium.</title>
        <authorList>
            <person name="Singleton D.R."/>
            <person name="Hu J."/>
            <person name="Aitken M.D."/>
        </authorList>
    </citation>
    <scope>NUCLEOTIDE SEQUENCE</scope>
</reference>
<dbReference type="InterPro" id="IPR032710">
    <property type="entry name" value="NTF2-like_dom_sf"/>
</dbReference>
<sequence length="181" mass="20944">MNSALSKPLEGPVMLAIDKHLALQQQLFLEARLLDDERYNDWLGLIDEAICYRMPMAERRFRKDRSAPLAFGGGRIFDENKGRLTMRVDRLQSGLVWAEDPRNKVRRIVSNVEIWQGVQTNEAEVHSVVTIHRSRIDGEEKHFVAGRRDVWRETAQGWRLVVRDISLDTSVVLDSNMNTLF</sequence>
<keyword evidence="2" id="KW-0560">Oxidoreductase</keyword>
<dbReference type="EMBL" id="JQ360176">
    <property type="protein sequence ID" value="AFH77968.1"/>
    <property type="molecule type" value="Genomic_DNA"/>
</dbReference>
<keyword evidence="3" id="KW-0223">Dioxygenase</keyword>
<dbReference type="PANTHER" id="PTHR41534:SF2">
    <property type="entry name" value="3-PHENYLPROPIONATE_CINNAMIC ACID DIOXYGENASE SUBUNIT BETA"/>
    <property type="match status" value="1"/>
</dbReference>
<dbReference type="CDD" id="cd00667">
    <property type="entry name" value="ring_hydroxylating_dioxygenases_beta"/>
    <property type="match status" value="1"/>
</dbReference>
<dbReference type="GO" id="GO:0051213">
    <property type="term" value="F:dioxygenase activity"/>
    <property type="evidence" value="ECO:0007669"/>
    <property type="project" value="UniProtKB-KW"/>
</dbReference>
<dbReference type="Gene3D" id="3.10.450.50">
    <property type="match status" value="1"/>
</dbReference>
<name>I0CL68_9BACT</name>
<evidence type="ECO:0000256" key="1">
    <source>
        <dbReference type="ARBA" id="ARBA00009570"/>
    </source>
</evidence>
<accession>I0CL68</accession>
<dbReference type="Pfam" id="PF00866">
    <property type="entry name" value="Ring_hydroxyl_B"/>
    <property type="match status" value="1"/>
</dbReference>
<comment type="similarity">
    <text evidence="1">Belongs to the bacterial ring-hydroxylating dioxygenase beta subunit family.</text>
</comment>
<dbReference type="InterPro" id="IPR000391">
    <property type="entry name" value="Rng_hydr_dOase-bsu"/>
</dbReference>
<protein>
    <submittedName>
        <fullName evidence="3">Ring-hydroxylating dioxygenase small subunit</fullName>
    </submittedName>
</protein>
<organism evidence="3">
    <name type="scientific">bacterium enrichment culture clone pahAd2</name>
    <dbReference type="NCBI Taxonomy" id="1173250"/>
    <lineage>
        <taxon>Bacteria</taxon>
        <taxon>environmental samples</taxon>
    </lineage>
</organism>